<reference evidence="1 2" key="1">
    <citation type="journal article" date="2021" name="Nat. Commun.">
        <title>Genetic determinants of endophytism in the Arabidopsis root mycobiome.</title>
        <authorList>
            <person name="Mesny F."/>
            <person name="Miyauchi S."/>
            <person name="Thiergart T."/>
            <person name="Pickel B."/>
            <person name="Atanasova L."/>
            <person name="Karlsson M."/>
            <person name="Huettel B."/>
            <person name="Barry K.W."/>
            <person name="Haridas S."/>
            <person name="Chen C."/>
            <person name="Bauer D."/>
            <person name="Andreopoulos W."/>
            <person name="Pangilinan J."/>
            <person name="LaButti K."/>
            <person name="Riley R."/>
            <person name="Lipzen A."/>
            <person name="Clum A."/>
            <person name="Drula E."/>
            <person name="Henrissat B."/>
            <person name="Kohler A."/>
            <person name="Grigoriev I.V."/>
            <person name="Martin F.M."/>
            <person name="Hacquard S."/>
        </authorList>
    </citation>
    <scope>NUCLEOTIDE SEQUENCE [LARGE SCALE GENOMIC DNA]</scope>
    <source>
        <strain evidence="1 2">MPI-SDFR-AT-0079</strain>
    </source>
</reference>
<accession>A0ACB7NWM4</accession>
<evidence type="ECO:0000313" key="1">
    <source>
        <dbReference type="EMBL" id="KAH6617184.1"/>
    </source>
</evidence>
<organism evidence="1 2">
    <name type="scientific">Chaetomium tenue</name>
    <dbReference type="NCBI Taxonomy" id="1854479"/>
    <lineage>
        <taxon>Eukaryota</taxon>
        <taxon>Fungi</taxon>
        <taxon>Dikarya</taxon>
        <taxon>Ascomycota</taxon>
        <taxon>Pezizomycotina</taxon>
        <taxon>Sordariomycetes</taxon>
        <taxon>Sordariomycetidae</taxon>
        <taxon>Sordariales</taxon>
        <taxon>Chaetomiaceae</taxon>
        <taxon>Chaetomium</taxon>
    </lineage>
</organism>
<keyword evidence="2" id="KW-1185">Reference proteome</keyword>
<evidence type="ECO:0000313" key="2">
    <source>
        <dbReference type="Proteomes" id="UP000724584"/>
    </source>
</evidence>
<name>A0ACB7NWM4_9PEZI</name>
<gene>
    <name evidence="1" type="ORF">F5144DRAFT_615842</name>
</gene>
<dbReference type="EMBL" id="JAGIZQ010000007">
    <property type="protein sequence ID" value="KAH6617184.1"/>
    <property type="molecule type" value="Genomic_DNA"/>
</dbReference>
<proteinExistence type="predicted"/>
<dbReference type="Proteomes" id="UP000724584">
    <property type="component" value="Unassembled WGS sequence"/>
</dbReference>
<sequence length="795" mass="86312">MEAPGTDGPMEHTILAPEPSTTTLTPSQLHALFDILTHHETYAEVESFKDPRAISEYGYPFARRSSEAGSAPSYAVNSAAPLLADFLRSVVLPFPGVRDLPAEFWHIRFQGILEKLAEAELSESYDKGVLGTRKTLATAFSAIHEAVSRGILGGVENGANRNLHGEYDRSEAQDLARAWEDGVQELVYGDLIDELFACAAEKNSLEEHSPAVQAAADYIILHLATLIHYVFILSPEGPYLLKLLENVHKLLPYSMVKQTLRIGNAASMLNGMVRLLLAKMGVGALSNWVGLTQNADDGMNLLQRIVWLVLSWDASEFRKSADAIEKAKGASKEQLAAIKEYLNMTKDEHNEIRKANTQKAQSIAATILERSNPSLLTSLTEAQHTQCLEYLSALLAARDRDEISNAFCRQNPDLFTQAVKDAVSSFESIIRAIHQKVDLREHLSAGEGFITAFINVTRGKKGSSGLLGSLTPTKGDASEARTPSVEDYVALLRNNRQLLYNWLHQVASQCPEIREDFCAWAKDTITVFRQPDNPQISGVPKSNNESRRPGAAGALSIPLQHLFAALPPPTQARVLPAIDAHADYLSRLEAISLSRMQRILDNMSTDTTTLSAETSTTATTPTDPSATSATTPETTTTTTSYFSPSYWSRSGRTTPRSPSPNPTTSHHSLAAPAPTSSAETNSNTNRSFAGPGMYLARWQQLMDDTVIAPASATPGGGLLRTGRDVKGVLARGKTGSGRAAGLDAGAVVVVVDRGEEEEPRAVDVACAYRVTSHVQLPESSMLWKLSTLKPRTSTN</sequence>
<comment type="caution">
    <text evidence="1">The sequence shown here is derived from an EMBL/GenBank/DDBJ whole genome shotgun (WGS) entry which is preliminary data.</text>
</comment>
<protein>
    <submittedName>
        <fullName evidence="1">PX-associated-domain-containing protein</fullName>
    </submittedName>
</protein>